<dbReference type="OrthoDB" id="8857552at2"/>
<dbReference type="Gene3D" id="1.20.1050.10">
    <property type="match status" value="1"/>
</dbReference>
<dbReference type="SFLD" id="SFLDS00019">
    <property type="entry name" value="Glutathione_Transferase_(cytos"/>
    <property type="match status" value="1"/>
</dbReference>
<dbReference type="CDD" id="cd00570">
    <property type="entry name" value="GST_N_family"/>
    <property type="match status" value="1"/>
</dbReference>
<name>A0A1G7VLL2_9BURK</name>
<dbReference type="NCBIfam" id="NF011693">
    <property type="entry name" value="PRK15113.1"/>
    <property type="match status" value="1"/>
</dbReference>
<dbReference type="PROSITE" id="PS50404">
    <property type="entry name" value="GST_NTER"/>
    <property type="match status" value="1"/>
</dbReference>
<dbReference type="GO" id="GO:0004364">
    <property type="term" value="F:glutathione transferase activity"/>
    <property type="evidence" value="ECO:0007669"/>
    <property type="project" value="TreeGrafter"/>
</dbReference>
<dbReference type="PANTHER" id="PTHR42673:SF21">
    <property type="entry name" value="GLUTATHIONE S-TRANSFERASE YFCF"/>
    <property type="match status" value="1"/>
</dbReference>
<dbReference type="InterPro" id="IPR036249">
    <property type="entry name" value="Thioredoxin-like_sf"/>
</dbReference>
<dbReference type="PANTHER" id="PTHR42673">
    <property type="entry name" value="MALEYLACETOACETATE ISOMERASE"/>
    <property type="match status" value="1"/>
</dbReference>
<dbReference type="InterPro" id="IPR036282">
    <property type="entry name" value="Glutathione-S-Trfase_C_sf"/>
</dbReference>
<reference evidence="2 3" key="1">
    <citation type="submission" date="2016-10" db="EMBL/GenBank/DDBJ databases">
        <authorList>
            <person name="de Groot N.N."/>
        </authorList>
    </citation>
    <scope>NUCLEOTIDE SEQUENCE [LARGE SCALE GENOMIC DNA]</scope>
    <source>
        <strain evidence="2 3">LMG 2247</strain>
    </source>
</reference>
<dbReference type="Pfam" id="PF13409">
    <property type="entry name" value="GST_N_2"/>
    <property type="match status" value="1"/>
</dbReference>
<evidence type="ECO:0000313" key="3">
    <source>
        <dbReference type="Proteomes" id="UP000199706"/>
    </source>
</evidence>
<dbReference type="Gene3D" id="3.40.30.10">
    <property type="entry name" value="Glutaredoxin"/>
    <property type="match status" value="1"/>
</dbReference>
<dbReference type="InterPro" id="IPR034338">
    <property type="entry name" value="GST_4_C"/>
</dbReference>
<dbReference type="InterPro" id="IPR004045">
    <property type="entry name" value="Glutathione_S-Trfase_N"/>
</dbReference>
<dbReference type="CDD" id="cd03195">
    <property type="entry name" value="GST_C_4"/>
    <property type="match status" value="1"/>
</dbReference>
<gene>
    <name evidence="2" type="ORF">SAMN05216466_104118</name>
</gene>
<proteinExistence type="predicted"/>
<dbReference type="InterPro" id="IPR040079">
    <property type="entry name" value="Glutathione_S-Trfase"/>
</dbReference>
<dbReference type="EMBL" id="FNCJ01000004">
    <property type="protein sequence ID" value="SDG60458.1"/>
    <property type="molecule type" value="Genomic_DNA"/>
</dbReference>
<dbReference type="GO" id="GO:0006559">
    <property type="term" value="P:L-phenylalanine catabolic process"/>
    <property type="evidence" value="ECO:0007669"/>
    <property type="project" value="TreeGrafter"/>
</dbReference>
<accession>A0A1G7VLL2</accession>
<dbReference type="SFLD" id="SFLDG00358">
    <property type="entry name" value="Main_(cytGST)"/>
    <property type="match status" value="1"/>
</dbReference>
<dbReference type="SUPFAM" id="SSF52833">
    <property type="entry name" value="Thioredoxin-like"/>
    <property type="match status" value="1"/>
</dbReference>
<sequence>MSSTNLRLYADAQFSSPYAMSVFVALHEKGLPFELSTVDLGREANRARDFAVPSLTQRVPMLVHDGFALSESSAITEYLDEVFPGTPLYPAEPQRRARARQVQAWLRSDLMPIRQERSTEVVFYGPNDTPLSAVAQAAAGKLFAAAEALLEDGSENLLGEWCIADVDLALMLNRLVLNGDAVPQRLAEYARHQWQRPSVQRWIKLERPPL</sequence>
<dbReference type="GO" id="GO:0016034">
    <property type="term" value="F:maleylacetoacetate isomerase activity"/>
    <property type="evidence" value="ECO:0007669"/>
    <property type="project" value="TreeGrafter"/>
</dbReference>
<dbReference type="Pfam" id="PF14834">
    <property type="entry name" value="GST_C_4"/>
    <property type="match status" value="1"/>
</dbReference>
<organism evidence="2 3">
    <name type="scientific">Paraburkholderia phenazinium</name>
    <dbReference type="NCBI Taxonomy" id="60549"/>
    <lineage>
        <taxon>Bacteria</taxon>
        <taxon>Pseudomonadati</taxon>
        <taxon>Pseudomonadota</taxon>
        <taxon>Betaproteobacteria</taxon>
        <taxon>Burkholderiales</taxon>
        <taxon>Burkholderiaceae</taxon>
        <taxon>Paraburkholderia</taxon>
    </lineage>
</organism>
<dbReference type="Proteomes" id="UP000199706">
    <property type="component" value="Unassembled WGS sequence"/>
</dbReference>
<feature type="domain" description="GST N-terminal" evidence="1">
    <location>
        <begin position="6"/>
        <end position="87"/>
    </location>
</feature>
<keyword evidence="2" id="KW-0808">Transferase</keyword>
<evidence type="ECO:0000313" key="2">
    <source>
        <dbReference type="EMBL" id="SDG60458.1"/>
    </source>
</evidence>
<protein>
    <submittedName>
        <fullName evidence="2">Glutathione S-transferase</fullName>
    </submittedName>
</protein>
<dbReference type="RefSeq" id="WP_090684255.1">
    <property type="nucleotide sequence ID" value="NZ_CADERL010000006.1"/>
</dbReference>
<evidence type="ECO:0000259" key="1">
    <source>
        <dbReference type="PROSITE" id="PS50404"/>
    </source>
</evidence>
<dbReference type="SUPFAM" id="SSF47616">
    <property type="entry name" value="GST C-terminal domain-like"/>
    <property type="match status" value="1"/>
</dbReference>
<dbReference type="GO" id="GO:0006749">
    <property type="term" value="P:glutathione metabolic process"/>
    <property type="evidence" value="ECO:0007669"/>
    <property type="project" value="TreeGrafter"/>
</dbReference>
<dbReference type="AlphaFoldDB" id="A0A1G7VLL2"/>